<sequence>MFGELMGEGKTIMGVIEGDAVPKVFIPRIPQKISEAACLFQAARRFFCLL</sequence>
<dbReference type="Proteomes" id="UP000824230">
    <property type="component" value="Unassembled WGS sequence"/>
</dbReference>
<evidence type="ECO:0000313" key="1">
    <source>
        <dbReference type="EMBL" id="HIX37753.1"/>
    </source>
</evidence>
<evidence type="ECO:0000313" key="2">
    <source>
        <dbReference type="Proteomes" id="UP000824230"/>
    </source>
</evidence>
<dbReference type="AlphaFoldDB" id="A0A9D1VMV3"/>
<reference evidence="1" key="2">
    <citation type="submission" date="2021-04" db="EMBL/GenBank/DDBJ databases">
        <authorList>
            <person name="Gilroy R."/>
        </authorList>
    </citation>
    <scope>NUCLEOTIDE SEQUENCE</scope>
    <source>
        <strain evidence="1">ChiHjej12B11-1927</strain>
    </source>
</reference>
<comment type="caution">
    <text evidence="1">The sequence shown here is derived from an EMBL/GenBank/DDBJ whole genome shotgun (WGS) entry which is preliminary data.</text>
</comment>
<gene>
    <name evidence="1" type="ORF">H9738_07790</name>
</gene>
<proteinExistence type="predicted"/>
<accession>A0A9D1VMV3</accession>
<name>A0A9D1VMV3_9FIRM</name>
<dbReference type="EMBL" id="DXFG01000154">
    <property type="protein sequence ID" value="HIX37753.1"/>
    <property type="molecule type" value="Genomic_DNA"/>
</dbReference>
<organism evidence="1 2">
    <name type="scientific">Candidatus Blautia pullistercoris</name>
    <dbReference type="NCBI Taxonomy" id="2838499"/>
    <lineage>
        <taxon>Bacteria</taxon>
        <taxon>Bacillati</taxon>
        <taxon>Bacillota</taxon>
        <taxon>Clostridia</taxon>
        <taxon>Lachnospirales</taxon>
        <taxon>Lachnospiraceae</taxon>
        <taxon>Blautia</taxon>
    </lineage>
</organism>
<protein>
    <submittedName>
        <fullName evidence="1">Uncharacterized protein</fullName>
    </submittedName>
</protein>
<reference evidence="1" key="1">
    <citation type="journal article" date="2021" name="PeerJ">
        <title>Extensive microbial diversity within the chicken gut microbiome revealed by metagenomics and culture.</title>
        <authorList>
            <person name="Gilroy R."/>
            <person name="Ravi A."/>
            <person name="Getino M."/>
            <person name="Pursley I."/>
            <person name="Horton D.L."/>
            <person name="Alikhan N.F."/>
            <person name="Baker D."/>
            <person name="Gharbi K."/>
            <person name="Hall N."/>
            <person name="Watson M."/>
            <person name="Adriaenssens E.M."/>
            <person name="Foster-Nyarko E."/>
            <person name="Jarju S."/>
            <person name="Secka A."/>
            <person name="Antonio M."/>
            <person name="Oren A."/>
            <person name="Chaudhuri R.R."/>
            <person name="La Ragione R."/>
            <person name="Hildebrand F."/>
            <person name="Pallen M.J."/>
        </authorList>
    </citation>
    <scope>NUCLEOTIDE SEQUENCE</scope>
    <source>
        <strain evidence="1">ChiHjej12B11-1927</strain>
    </source>
</reference>